<sequence length="171" mass="19397">LGGPGKSWRRSGTGWVPVDTKCAVLESAEERVLVPWAFMGAFPGHQDRHQFFTNAFQAQRADCSESRRPPRQRRPRRYKVPRGRARARRTGPGDVHSEGRWYGMTDEEASTRPTEVSVLELLDELQERAPAVQGLRGQLNDFEFRASELLLEMEAEEGDEDLPGLMIYGAR</sequence>
<protein>
    <submittedName>
        <fullName evidence="2">Uncharacterized protein</fullName>
    </submittedName>
</protein>
<feature type="compositionally biased region" description="Basic residues" evidence="1">
    <location>
        <begin position="69"/>
        <end position="89"/>
    </location>
</feature>
<evidence type="ECO:0000256" key="1">
    <source>
        <dbReference type="SAM" id="MobiDB-lite"/>
    </source>
</evidence>
<proteinExistence type="predicted"/>
<accession>A0A812LQH2</accession>
<dbReference type="EMBL" id="CAJNJA010009276">
    <property type="protein sequence ID" value="CAE7245039.1"/>
    <property type="molecule type" value="Genomic_DNA"/>
</dbReference>
<feature type="non-terminal residue" evidence="2">
    <location>
        <position position="171"/>
    </location>
</feature>
<dbReference type="AlphaFoldDB" id="A0A812LQH2"/>
<reference evidence="2" key="1">
    <citation type="submission" date="2021-02" db="EMBL/GenBank/DDBJ databases">
        <authorList>
            <person name="Dougan E. K."/>
            <person name="Rhodes N."/>
            <person name="Thang M."/>
            <person name="Chan C."/>
        </authorList>
    </citation>
    <scope>NUCLEOTIDE SEQUENCE</scope>
</reference>
<dbReference type="Proteomes" id="UP000601435">
    <property type="component" value="Unassembled WGS sequence"/>
</dbReference>
<gene>
    <name evidence="2" type="ORF">SNEC2469_LOCUS4714</name>
</gene>
<feature type="region of interest" description="Disordered" evidence="1">
    <location>
        <begin position="60"/>
        <end position="100"/>
    </location>
</feature>
<comment type="caution">
    <text evidence="2">The sequence shown here is derived from an EMBL/GenBank/DDBJ whole genome shotgun (WGS) entry which is preliminary data.</text>
</comment>
<keyword evidence="3" id="KW-1185">Reference proteome</keyword>
<name>A0A812LQH2_9DINO</name>
<evidence type="ECO:0000313" key="3">
    <source>
        <dbReference type="Proteomes" id="UP000601435"/>
    </source>
</evidence>
<evidence type="ECO:0000313" key="2">
    <source>
        <dbReference type="EMBL" id="CAE7245039.1"/>
    </source>
</evidence>
<organism evidence="2 3">
    <name type="scientific">Symbiodinium necroappetens</name>
    <dbReference type="NCBI Taxonomy" id="1628268"/>
    <lineage>
        <taxon>Eukaryota</taxon>
        <taxon>Sar</taxon>
        <taxon>Alveolata</taxon>
        <taxon>Dinophyceae</taxon>
        <taxon>Suessiales</taxon>
        <taxon>Symbiodiniaceae</taxon>
        <taxon>Symbiodinium</taxon>
    </lineage>
</organism>